<reference evidence="1" key="1">
    <citation type="submission" date="2023-08" db="EMBL/GenBank/DDBJ databases">
        <authorList>
            <person name="Chen Y."/>
            <person name="Shah S."/>
            <person name="Dougan E. K."/>
            <person name="Thang M."/>
            <person name="Chan C."/>
        </authorList>
    </citation>
    <scope>NUCLEOTIDE SEQUENCE</scope>
</reference>
<evidence type="ECO:0000313" key="1">
    <source>
        <dbReference type="EMBL" id="CAJ1395836.1"/>
    </source>
</evidence>
<accession>A0AA36IZQ6</accession>
<gene>
    <name evidence="1" type="ORF">EVOR1521_LOCUS20171</name>
</gene>
<sequence>MAVAVKKRRVSGATHTPAASVTGSLSALHVATAGSVTGPVEAVVVACGELRGGKVPVMDFVVADMSTLMVVVLLSCVVE</sequence>
<proteinExistence type="predicted"/>
<dbReference type="AlphaFoldDB" id="A0AA36IZQ6"/>
<protein>
    <submittedName>
        <fullName evidence="1">Uncharacterized protein</fullName>
    </submittedName>
</protein>
<keyword evidence="2" id="KW-1185">Reference proteome</keyword>
<organism evidence="1 2">
    <name type="scientific">Effrenium voratum</name>
    <dbReference type="NCBI Taxonomy" id="2562239"/>
    <lineage>
        <taxon>Eukaryota</taxon>
        <taxon>Sar</taxon>
        <taxon>Alveolata</taxon>
        <taxon>Dinophyceae</taxon>
        <taxon>Suessiales</taxon>
        <taxon>Symbiodiniaceae</taxon>
        <taxon>Effrenium</taxon>
    </lineage>
</organism>
<dbReference type="EMBL" id="CAUJNA010003210">
    <property type="protein sequence ID" value="CAJ1395836.1"/>
    <property type="molecule type" value="Genomic_DNA"/>
</dbReference>
<dbReference type="Proteomes" id="UP001178507">
    <property type="component" value="Unassembled WGS sequence"/>
</dbReference>
<comment type="caution">
    <text evidence="1">The sequence shown here is derived from an EMBL/GenBank/DDBJ whole genome shotgun (WGS) entry which is preliminary data.</text>
</comment>
<name>A0AA36IZQ6_9DINO</name>
<feature type="non-terminal residue" evidence="1">
    <location>
        <position position="79"/>
    </location>
</feature>
<evidence type="ECO:0000313" key="2">
    <source>
        <dbReference type="Proteomes" id="UP001178507"/>
    </source>
</evidence>